<dbReference type="AlphaFoldDB" id="A0A6I3KYS3"/>
<evidence type="ECO:0000313" key="2">
    <source>
        <dbReference type="EMBL" id="MTE14108.1"/>
    </source>
</evidence>
<dbReference type="EMBL" id="WMBB01000006">
    <property type="protein sequence ID" value="MTE14108.1"/>
    <property type="molecule type" value="Genomic_DNA"/>
</dbReference>
<dbReference type="Proteomes" id="UP000432464">
    <property type="component" value="Unassembled WGS sequence"/>
</dbReference>
<accession>A0A6I3KYS3</accession>
<sequence length="51" mass="5632">MGWLLLVVVAVVLGIVVPVGQLLMLVPISWTHPLLKVLAGQGDRDRRRQFA</sequence>
<gene>
    <name evidence="2" type="ORF">GLP40_15215</name>
</gene>
<evidence type="ECO:0000313" key="3">
    <source>
        <dbReference type="Proteomes" id="UP000432464"/>
    </source>
</evidence>
<protein>
    <submittedName>
        <fullName evidence="2">Uncharacterized protein</fullName>
    </submittedName>
</protein>
<keyword evidence="1" id="KW-0472">Membrane</keyword>
<keyword evidence="1" id="KW-0812">Transmembrane</keyword>
<keyword evidence="1" id="KW-1133">Transmembrane helix</keyword>
<keyword evidence="3" id="KW-1185">Reference proteome</keyword>
<feature type="transmembrane region" description="Helical" evidence="1">
    <location>
        <begin position="6"/>
        <end position="26"/>
    </location>
</feature>
<organism evidence="2 3">
    <name type="scientific">Nocardia aurantiaca</name>
    <dbReference type="NCBI Taxonomy" id="2675850"/>
    <lineage>
        <taxon>Bacteria</taxon>
        <taxon>Bacillati</taxon>
        <taxon>Actinomycetota</taxon>
        <taxon>Actinomycetes</taxon>
        <taxon>Mycobacteriales</taxon>
        <taxon>Nocardiaceae</taxon>
        <taxon>Nocardia</taxon>
    </lineage>
</organism>
<name>A0A6I3KYS3_9NOCA</name>
<comment type="caution">
    <text evidence="2">The sequence shown here is derived from an EMBL/GenBank/DDBJ whole genome shotgun (WGS) entry which is preliminary data.</text>
</comment>
<proteinExistence type="predicted"/>
<dbReference type="RefSeq" id="WP_154788515.1">
    <property type="nucleotide sequence ID" value="NZ_WMBB01000006.1"/>
</dbReference>
<evidence type="ECO:0000256" key="1">
    <source>
        <dbReference type="SAM" id="Phobius"/>
    </source>
</evidence>
<reference evidence="2 3" key="1">
    <citation type="submission" date="2019-11" db="EMBL/GenBank/DDBJ databases">
        <title>Nocardia sp. nov. CT2-14 isolated from soil.</title>
        <authorList>
            <person name="Kanchanasin P."/>
            <person name="Tanasupawat S."/>
            <person name="Yuki M."/>
            <person name="Kudo T."/>
        </authorList>
    </citation>
    <scope>NUCLEOTIDE SEQUENCE [LARGE SCALE GENOMIC DNA]</scope>
    <source>
        <strain evidence="2 3">CT2-14</strain>
    </source>
</reference>